<evidence type="ECO:0000313" key="3">
    <source>
        <dbReference type="Proteomes" id="UP001303889"/>
    </source>
</evidence>
<accession>A0AAN6M9X9</accession>
<reference evidence="2" key="2">
    <citation type="submission" date="2023-05" db="EMBL/GenBank/DDBJ databases">
        <authorList>
            <consortium name="Lawrence Berkeley National Laboratory"/>
            <person name="Steindorff A."/>
            <person name="Hensen N."/>
            <person name="Bonometti L."/>
            <person name="Westerberg I."/>
            <person name="Brannstrom I.O."/>
            <person name="Guillou S."/>
            <person name="Cros-Aarteil S."/>
            <person name="Calhoun S."/>
            <person name="Haridas S."/>
            <person name="Kuo A."/>
            <person name="Mondo S."/>
            <person name="Pangilinan J."/>
            <person name="Riley R."/>
            <person name="Labutti K."/>
            <person name="Andreopoulos B."/>
            <person name="Lipzen A."/>
            <person name="Chen C."/>
            <person name="Yanf M."/>
            <person name="Daum C."/>
            <person name="Ng V."/>
            <person name="Clum A."/>
            <person name="Ohm R."/>
            <person name="Martin F."/>
            <person name="Silar P."/>
            <person name="Natvig D."/>
            <person name="Lalanne C."/>
            <person name="Gautier V."/>
            <person name="Ament-Velasquez S.L."/>
            <person name="Kruys A."/>
            <person name="Hutchinson M.I."/>
            <person name="Powell A.J."/>
            <person name="Barry K."/>
            <person name="Miller A.N."/>
            <person name="Grigoriev I.V."/>
            <person name="Debuchy R."/>
            <person name="Gladieux P."/>
            <person name="Thoren M.H."/>
            <person name="Johannesson H."/>
        </authorList>
    </citation>
    <scope>NUCLEOTIDE SEQUENCE</scope>
    <source>
        <strain evidence="2">CBS 103.79</strain>
    </source>
</reference>
<dbReference type="AlphaFoldDB" id="A0AAN6M9X9"/>
<name>A0AAN6M9X9_9PEZI</name>
<reference evidence="2" key="1">
    <citation type="journal article" date="2023" name="Mol. Phylogenet. Evol.">
        <title>Genome-scale phylogeny and comparative genomics of the fungal order Sordariales.</title>
        <authorList>
            <person name="Hensen N."/>
            <person name="Bonometti L."/>
            <person name="Westerberg I."/>
            <person name="Brannstrom I.O."/>
            <person name="Guillou S."/>
            <person name="Cros-Aarteil S."/>
            <person name="Calhoun S."/>
            <person name="Haridas S."/>
            <person name="Kuo A."/>
            <person name="Mondo S."/>
            <person name="Pangilinan J."/>
            <person name="Riley R."/>
            <person name="LaButti K."/>
            <person name="Andreopoulos B."/>
            <person name="Lipzen A."/>
            <person name="Chen C."/>
            <person name="Yan M."/>
            <person name="Daum C."/>
            <person name="Ng V."/>
            <person name="Clum A."/>
            <person name="Steindorff A."/>
            <person name="Ohm R.A."/>
            <person name="Martin F."/>
            <person name="Silar P."/>
            <person name="Natvig D.O."/>
            <person name="Lalanne C."/>
            <person name="Gautier V."/>
            <person name="Ament-Velasquez S.L."/>
            <person name="Kruys A."/>
            <person name="Hutchinson M.I."/>
            <person name="Powell A.J."/>
            <person name="Barry K."/>
            <person name="Miller A.N."/>
            <person name="Grigoriev I.V."/>
            <person name="Debuchy R."/>
            <person name="Gladieux P."/>
            <person name="Hiltunen Thoren M."/>
            <person name="Johannesson H."/>
        </authorList>
    </citation>
    <scope>NUCLEOTIDE SEQUENCE</scope>
    <source>
        <strain evidence="2">CBS 103.79</strain>
    </source>
</reference>
<sequence>MRALLAKISLWRTRKPRPLTKLEAVQHVAEATAATAKPDDDSGNPRRPASPPPRVEDGEAGGNRSLGFSAQPSPTVHPPRIFPPTLETLPAELRIQILSHLANLKDLMAAVHASPVLYQQYLLDRQRFLEQALRRELPGTMLADAYAVQATTIFSTTRKYLEIHRMDQAITRVINEYVELRSDPNTVAGHCNLEDLINMASFYLGVVQPLLLEFPHRMLSKLEGGPEPGALSETERTRFLRALYRFQVFQNLFGAGKLGSRFHHADILAEFFCMFRPWEIEEINCINQLVRTTYDAVLYEIVWDVNKDNPKFGERFNPMTPPGAFDLETACNSFLGPARAPLSDVDKRELLLDGIVGRGLVLFHTVSRTLDHEDLVTVMQRNLGWYLAESIDYFLNWTIQDRRRSQQPTEDDRREADWESLPFSGDKEDGPPLAWVIIWRGTFSNTYGEVISSAVRDWGYILWDSRRLVRSGGKRELQKAWEDSWHGGDTSSGGLMAVMAVLSSFWYINLL</sequence>
<protein>
    <recommendedName>
        <fullName evidence="4">F-box domain-containing protein</fullName>
    </recommendedName>
</protein>
<comment type="caution">
    <text evidence="2">The sequence shown here is derived from an EMBL/GenBank/DDBJ whole genome shotgun (WGS) entry which is preliminary data.</text>
</comment>
<keyword evidence="3" id="KW-1185">Reference proteome</keyword>
<evidence type="ECO:0008006" key="4">
    <source>
        <dbReference type="Google" id="ProtNLM"/>
    </source>
</evidence>
<evidence type="ECO:0000313" key="2">
    <source>
        <dbReference type="EMBL" id="KAK3896920.1"/>
    </source>
</evidence>
<dbReference type="EMBL" id="MU856341">
    <property type="protein sequence ID" value="KAK3896920.1"/>
    <property type="molecule type" value="Genomic_DNA"/>
</dbReference>
<feature type="compositionally biased region" description="Basic and acidic residues" evidence="1">
    <location>
        <begin position="405"/>
        <end position="417"/>
    </location>
</feature>
<proteinExistence type="predicted"/>
<organism evidence="2 3">
    <name type="scientific">Staphylotrichum tortipilum</name>
    <dbReference type="NCBI Taxonomy" id="2831512"/>
    <lineage>
        <taxon>Eukaryota</taxon>
        <taxon>Fungi</taxon>
        <taxon>Dikarya</taxon>
        <taxon>Ascomycota</taxon>
        <taxon>Pezizomycotina</taxon>
        <taxon>Sordariomycetes</taxon>
        <taxon>Sordariomycetidae</taxon>
        <taxon>Sordariales</taxon>
        <taxon>Chaetomiaceae</taxon>
        <taxon>Staphylotrichum</taxon>
    </lineage>
</organism>
<feature type="region of interest" description="Disordered" evidence="1">
    <location>
        <begin position="30"/>
        <end position="83"/>
    </location>
</feature>
<dbReference type="Proteomes" id="UP001303889">
    <property type="component" value="Unassembled WGS sequence"/>
</dbReference>
<evidence type="ECO:0000256" key="1">
    <source>
        <dbReference type="SAM" id="MobiDB-lite"/>
    </source>
</evidence>
<feature type="region of interest" description="Disordered" evidence="1">
    <location>
        <begin position="405"/>
        <end position="425"/>
    </location>
</feature>
<gene>
    <name evidence="2" type="ORF">C8A05DRAFT_20213</name>
</gene>